<accession>A0A1I4DSH9</accession>
<evidence type="ECO:0000259" key="7">
    <source>
        <dbReference type="Pfam" id="PF13515"/>
    </source>
</evidence>
<keyword evidence="4 6" id="KW-0472">Membrane</keyword>
<evidence type="ECO:0000256" key="5">
    <source>
        <dbReference type="SAM" id="MobiDB-lite"/>
    </source>
</evidence>
<feature type="transmembrane region" description="Helical" evidence="6">
    <location>
        <begin position="91"/>
        <end position="109"/>
    </location>
</feature>
<feature type="transmembrane region" description="Helical" evidence="6">
    <location>
        <begin position="68"/>
        <end position="84"/>
    </location>
</feature>
<protein>
    <submittedName>
        <fullName evidence="8">Fusaric acid resistance protein-like</fullName>
    </submittedName>
</protein>
<gene>
    <name evidence="8" type="ORF">SAMN04488085_10516</name>
</gene>
<evidence type="ECO:0000256" key="3">
    <source>
        <dbReference type="ARBA" id="ARBA00022989"/>
    </source>
</evidence>
<evidence type="ECO:0000313" key="8">
    <source>
        <dbReference type="EMBL" id="SFK96345.1"/>
    </source>
</evidence>
<dbReference type="InParanoid" id="A0A1I4DSH9"/>
<feature type="transmembrane region" description="Helical" evidence="6">
    <location>
        <begin position="142"/>
        <end position="159"/>
    </location>
</feature>
<dbReference type="Proteomes" id="UP000199152">
    <property type="component" value="Unassembled WGS sequence"/>
</dbReference>
<dbReference type="AlphaFoldDB" id="A0A1I4DSH9"/>
<feature type="transmembrane region" description="Helical" evidence="6">
    <location>
        <begin position="115"/>
        <end position="135"/>
    </location>
</feature>
<feature type="transmembrane region" description="Helical" evidence="6">
    <location>
        <begin position="406"/>
        <end position="426"/>
    </location>
</feature>
<keyword evidence="3 6" id="KW-1133">Transmembrane helix</keyword>
<evidence type="ECO:0000313" key="9">
    <source>
        <dbReference type="Proteomes" id="UP000199152"/>
    </source>
</evidence>
<dbReference type="InterPro" id="IPR049453">
    <property type="entry name" value="Memb_transporter_dom"/>
</dbReference>
<dbReference type="Pfam" id="PF13515">
    <property type="entry name" value="FUSC_2"/>
    <property type="match status" value="1"/>
</dbReference>
<feature type="region of interest" description="Disordered" evidence="5">
    <location>
        <begin position="1"/>
        <end position="24"/>
    </location>
</feature>
<keyword evidence="9" id="KW-1185">Reference proteome</keyword>
<sequence length="526" mass="53105">MRPAGTGDDEHVSGAPSPVRRVRPHLLGPSLPALSALWQTGGRRGVTAAVCIVVPLAVGVALGRPELGSAAALGALTAVYGHALPYRRRAVVVAAVGVTLAVAGTLGALTGPHPVLLSLLCGALAAGAAAATVVWRVGPPGPLGIVLVAGGSSALGTAGEPGLHLLAAAGGAALAWIGCMLPWLWDPTGPERRALLAAEDAVAAVERGEPGTTRPGAVARAVRVADAAVRGGSRRDDGSLRARLDALEQRFMQALPATPPGTGPLPEGEPRDPRWWHAPWASTGLRIGVGAGAAGLIATALGLASPYWAVSTAVGVQLGTDARATRARALHRATGTVLGVLVAALLIWLDLPLAVEIALVGVLQLGVELLIVHQYVLAVAFITPLVLLLVHIGVPTLPGVALVGERLAETAVGIVLALAVGLTLLARAASRRLPGTVGTAADAAVAASVAPPGSAADGRLHDALVQLNEVATAARAELLPPAQATAWLRRSRWVADLGWGLLGARARRDDALAGSLARRIADDLAR</sequence>
<feature type="domain" description="Integral membrane bound transporter" evidence="7">
    <location>
        <begin position="294"/>
        <end position="420"/>
    </location>
</feature>
<feature type="transmembrane region" description="Helical" evidence="6">
    <location>
        <begin position="45"/>
        <end position="62"/>
    </location>
</feature>
<proteinExistence type="predicted"/>
<comment type="subcellular location">
    <subcellularLocation>
        <location evidence="1">Membrane</location>
        <topology evidence="1">Multi-pass membrane protein</topology>
    </subcellularLocation>
</comment>
<name>A0A1I4DSH9_9ACTN</name>
<evidence type="ECO:0000256" key="4">
    <source>
        <dbReference type="ARBA" id="ARBA00023136"/>
    </source>
</evidence>
<keyword evidence="2 6" id="KW-0812">Transmembrane</keyword>
<evidence type="ECO:0000256" key="1">
    <source>
        <dbReference type="ARBA" id="ARBA00004141"/>
    </source>
</evidence>
<dbReference type="EMBL" id="FOSW01000005">
    <property type="protein sequence ID" value="SFK96345.1"/>
    <property type="molecule type" value="Genomic_DNA"/>
</dbReference>
<feature type="transmembrane region" description="Helical" evidence="6">
    <location>
        <begin position="287"/>
        <end position="309"/>
    </location>
</feature>
<evidence type="ECO:0000256" key="2">
    <source>
        <dbReference type="ARBA" id="ARBA00022692"/>
    </source>
</evidence>
<dbReference type="STRING" id="504800.SAMN04488085_10516"/>
<reference evidence="8 9" key="1">
    <citation type="submission" date="2016-10" db="EMBL/GenBank/DDBJ databases">
        <authorList>
            <person name="de Groot N.N."/>
        </authorList>
    </citation>
    <scope>NUCLEOTIDE SEQUENCE [LARGE SCALE GENOMIC DNA]</scope>
    <source>
        <strain evidence="8 9">DSM 45317</strain>
    </source>
</reference>
<dbReference type="GO" id="GO:0016020">
    <property type="term" value="C:membrane"/>
    <property type="evidence" value="ECO:0007669"/>
    <property type="project" value="UniProtKB-SubCell"/>
</dbReference>
<feature type="transmembrane region" description="Helical" evidence="6">
    <location>
        <begin position="165"/>
        <end position="185"/>
    </location>
</feature>
<evidence type="ECO:0000256" key="6">
    <source>
        <dbReference type="SAM" id="Phobius"/>
    </source>
</evidence>
<feature type="transmembrane region" description="Helical" evidence="6">
    <location>
        <begin position="375"/>
        <end position="394"/>
    </location>
</feature>
<organism evidence="8 9">
    <name type="scientific">Geodermatophilus ruber</name>
    <dbReference type="NCBI Taxonomy" id="504800"/>
    <lineage>
        <taxon>Bacteria</taxon>
        <taxon>Bacillati</taxon>
        <taxon>Actinomycetota</taxon>
        <taxon>Actinomycetes</taxon>
        <taxon>Geodermatophilales</taxon>
        <taxon>Geodermatophilaceae</taxon>
        <taxon>Geodermatophilus</taxon>
    </lineage>
</organism>
<feature type="transmembrane region" description="Helical" evidence="6">
    <location>
        <begin position="337"/>
        <end position="363"/>
    </location>
</feature>